<dbReference type="GO" id="GO:0005829">
    <property type="term" value="C:cytosol"/>
    <property type="evidence" value="ECO:0007669"/>
    <property type="project" value="TreeGrafter"/>
</dbReference>
<dbReference type="Proteomes" id="UP000251072">
    <property type="component" value="Unassembled WGS sequence"/>
</dbReference>
<dbReference type="GO" id="GO:0046654">
    <property type="term" value="P:tetrahydrofolate biosynthetic process"/>
    <property type="evidence" value="ECO:0007669"/>
    <property type="project" value="UniProtKB-UniPathway"/>
</dbReference>
<sequence>MAQPAISMIVARSQNHVIGRDNQMPWKISADLQFFKRVTMGHPVIMGRKTWESIGRPLPGRRNIVVTRNLDLQLNGGEVVHSLEEALASLAEFPRVFVIGGEQLFTQAFPLADRLYLTEIKLDVQDGDTFFEIPDPVHWHEVERIPNVEGDIHFDFVTLERK</sequence>
<reference evidence="13" key="1">
    <citation type="submission" date="2018-06" db="EMBL/GenBank/DDBJ databases">
        <title>Description of a new Polynucleobacter species.</title>
        <authorList>
            <person name="Hahn M.W."/>
        </authorList>
    </citation>
    <scope>NUCLEOTIDE SEQUENCE [LARGE SCALE GENOMIC DNA]</scope>
    <source>
        <strain evidence="13">MG-25-Pas1-D2</strain>
    </source>
</reference>
<feature type="domain" description="DHFR" evidence="10">
    <location>
        <begin position="5"/>
        <end position="161"/>
    </location>
</feature>
<reference evidence="11" key="3">
    <citation type="journal article" date="2019" name="Int. J. Syst. Evol. Microbiol.">
        <title>Polynucleobacter paneuropaeus sp. nov., characterized by six strains isolated from freshwater lakes located along a 3000 km north-south cross-section across Europe.</title>
        <authorList>
            <person name="Hoetzinger M."/>
            <person name="Schmidt J."/>
            <person name="Pitt A."/>
            <person name="Koll U."/>
            <person name="Lang E."/>
            <person name="Hahn M.W."/>
        </authorList>
    </citation>
    <scope>NUCLEOTIDE SEQUENCE</scope>
    <source>
        <strain evidence="11">MG-25-Pas1-D2</strain>
    </source>
</reference>
<protein>
    <recommendedName>
        <fullName evidence="3 8">Dihydrofolate reductase</fullName>
        <ecNumber evidence="3 8">1.5.1.3</ecNumber>
    </recommendedName>
</protein>
<keyword evidence="14" id="KW-1185">Reference proteome</keyword>
<dbReference type="EMBL" id="CP030085">
    <property type="protein sequence ID" value="AWW49339.1"/>
    <property type="molecule type" value="Genomic_DNA"/>
</dbReference>
<dbReference type="GO" id="GO:0016301">
    <property type="term" value="F:kinase activity"/>
    <property type="evidence" value="ECO:0007669"/>
    <property type="project" value="UniProtKB-KW"/>
</dbReference>
<evidence type="ECO:0000256" key="8">
    <source>
        <dbReference type="PIRNR" id="PIRNR000194"/>
    </source>
</evidence>
<dbReference type="PANTHER" id="PTHR48069:SF3">
    <property type="entry name" value="DIHYDROFOLATE REDUCTASE"/>
    <property type="match status" value="1"/>
</dbReference>
<evidence type="ECO:0000256" key="2">
    <source>
        <dbReference type="ARBA" id="ARBA00009539"/>
    </source>
</evidence>
<keyword evidence="4 8" id="KW-0554">One-carbon metabolism</keyword>
<comment type="catalytic activity">
    <reaction evidence="8">
        <text>(6S)-5,6,7,8-tetrahydrofolate + NADP(+) = 7,8-dihydrofolate + NADPH + H(+)</text>
        <dbReference type="Rhea" id="RHEA:15009"/>
        <dbReference type="ChEBI" id="CHEBI:15378"/>
        <dbReference type="ChEBI" id="CHEBI:57451"/>
        <dbReference type="ChEBI" id="CHEBI:57453"/>
        <dbReference type="ChEBI" id="CHEBI:57783"/>
        <dbReference type="ChEBI" id="CHEBI:58349"/>
        <dbReference type="EC" id="1.5.1.3"/>
    </reaction>
</comment>
<dbReference type="EMBL" id="QMCH01000002">
    <property type="protein sequence ID" value="RAZ42927.1"/>
    <property type="molecule type" value="Genomic_DNA"/>
</dbReference>
<dbReference type="UniPathway" id="UPA00077">
    <property type="reaction ID" value="UER00158"/>
</dbReference>
<evidence type="ECO:0000256" key="3">
    <source>
        <dbReference type="ARBA" id="ARBA00012856"/>
    </source>
</evidence>
<dbReference type="PROSITE" id="PS51330">
    <property type="entry name" value="DHFR_2"/>
    <property type="match status" value="1"/>
</dbReference>
<dbReference type="InterPro" id="IPR001796">
    <property type="entry name" value="DHFR_dom"/>
</dbReference>
<dbReference type="PROSITE" id="PS00075">
    <property type="entry name" value="DHFR_1"/>
    <property type="match status" value="1"/>
</dbReference>
<dbReference type="RefSeq" id="WP_112204728.1">
    <property type="nucleotide sequence ID" value="NZ_CBCSBS010000001.1"/>
</dbReference>
<proteinExistence type="inferred from homology"/>
<keyword evidence="11" id="KW-0808">Transferase</keyword>
<dbReference type="GO" id="GO:0004146">
    <property type="term" value="F:dihydrofolate reductase activity"/>
    <property type="evidence" value="ECO:0007669"/>
    <property type="project" value="UniProtKB-EC"/>
</dbReference>
<reference evidence="12 14" key="2">
    <citation type="submission" date="2018-06" db="EMBL/GenBank/DDBJ databases">
        <title>Genome of strain Polynucleobacter sp. FUKU-NW-11.</title>
        <authorList>
            <person name="Hahn M.W."/>
        </authorList>
    </citation>
    <scope>NUCLEOTIDE SEQUENCE [LARGE SCALE GENOMIC DNA]</scope>
    <source>
        <strain evidence="12">FUKU-NW-11</strain>
        <strain evidence="14">FUKU-NW11</strain>
    </source>
</reference>
<evidence type="ECO:0000256" key="4">
    <source>
        <dbReference type="ARBA" id="ARBA00022563"/>
    </source>
</evidence>
<dbReference type="GO" id="GO:0070401">
    <property type="term" value="F:NADP+ binding"/>
    <property type="evidence" value="ECO:0007669"/>
    <property type="project" value="UniProtKB-ARBA"/>
</dbReference>
<dbReference type="InterPro" id="IPR012259">
    <property type="entry name" value="DHFR"/>
</dbReference>
<dbReference type="EC" id="1.5.1.3" evidence="3 8"/>
<dbReference type="GO" id="GO:0006730">
    <property type="term" value="P:one-carbon metabolic process"/>
    <property type="evidence" value="ECO:0007669"/>
    <property type="project" value="UniProtKB-KW"/>
</dbReference>
<evidence type="ECO:0000256" key="7">
    <source>
        <dbReference type="ARBA" id="ARBA00025067"/>
    </source>
</evidence>
<dbReference type="KEGG" id="poh:DPM16_05965"/>
<dbReference type="PANTHER" id="PTHR48069">
    <property type="entry name" value="DIHYDROFOLATE REDUCTASE"/>
    <property type="match status" value="1"/>
</dbReference>
<dbReference type="InterPro" id="IPR017925">
    <property type="entry name" value="DHFR_CS"/>
</dbReference>
<comment type="function">
    <text evidence="7 8">Key enzyme in folate metabolism. Catalyzes an essential reaction for de novo glycine and purine synthesis, and for DNA precursor synthesis.</text>
</comment>
<comment type="similarity">
    <text evidence="2 8 9">Belongs to the dihydrofolate reductase family.</text>
</comment>
<evidence type="ECO:0000313" key="13">
    <source>
        <dbReference type="Proteomes" id="UP000248592"/>
    </source>
</evidence>
<dbReference type="PRINTS" id="PR00070">
    <property type="entry name" value="DHFR"/>
</dbReference>
<evidence type="ECO:0000256" key="9">
    <source>
        <dbReference type="RuleBase" id="RU004474"/>
    </source>
</evidence>
<name>A0A2Z4JN76_9BURK</name>
<dbReference type="GeneID" id="66832635"/>
<evidence type="ECO:0000259" key="10">
    <source>
        <dbReference type="PROSITE" id="PS51330"/>
    </source>
</evidence>
<keyword evidence="5 8" id="KW-0521">NADP</keyword>
<dbReference type="Proteomes" id="UP000248592">
    <property type="component" value="Chromosome"/>
</dbReference>
<dbReference type="PIRSF" id="PIRSF000194">
    <property type="entry name" value="DHFR"/>
    <property type="match status" value="1"/>
</dbReference>
<dbReference type="InterPro" id="IPR024072">
    <property type="entry name" value="DHFR-like_dom_sf"/>
</dbReference>
<keyword evidence="11" id="KW-0418">Kinase</keyword>
<dbReference type="CDD" id="cd00209">
    <property type="entry name" value="DHFR"/>
    <property type="match status" value="1"/>
</dbReference>
<dbReference type="GO" id="GO:0046655">
    <property type="term" value="P:folic acid metabolic process"/>
    <property type="evidence" value="ECO:0007669"/>
    <property type="project" value="TreeGrafter"/>
</dbReference>
<dbReference type="SUPFAM" id="SSF53597">
    <property type="entry name" value="Dihydrofolate reductase-like"/>
    <property type="match status" value="1"/>
</dbReference>
<keyword evidence="6 8" id="KW-0560">Oxidoreductase</keyword>
<evidence type="ECO:0000313" key="14">
    <source>
        <dbReference type="Proteomes" id="UP000251072"/>
    </source>
</evidence>
<gene>
    <name evidence="12" type="ORF">DP176_03640</name>
    <name evidence="11" type="ORF">Pas1_02475</name>
</gene>
<evidence type="ECO:0000256" key="1">
    <source>
        <dbReference type="ARBA" id="ARBA00004903"/>
    </source>
</evidence>
<dbReference type="Pfam" id="PF00186">
    <property type="entry name" value="DHFR_1"/>
    <property type="match status" value="1"/>
</dbReference>
<evidence type="ECO:0000256" key="6">
    <source>
        <dbReference type="ARBA" id="ARBA00023002"/>
    </source>
</evidence>
<comment type="pathway">
    <text evidence="1 8">Cofactor biosynthesis; tetrahydrofolate biosynthesis; 5,6,7,8-tetrahydrofolate from 7,8-dihydrofolate: step 1/1.</text>
</comment>
<evidence type="ECO:0000313" key="11">
    <source>
        <dbReference type="EMBL" id="AWW49339.1"/>
    </source>
</evidence>
<evidence type="ECO:0000256" key="5">
    <source>
        <dbReference type="ARBA" id="ARBA00022857"/>
    </source>
</evidence>
<dbReference type="FunFam" id="3.40.430.10:FF:000001">
    <property type="entry name" value="Dihydrofolate reductase"/>
    <property type="match status" value="1"/>
</dbReference>
<evidence type="ECO:0000313" key="12">
    <source>
        <dbReference type="EMBL" id="RAZ42927.1"/>
    </source>
</evidence>
<dbReference type="AlphaFoldDB" id="A0A2Z4JN76"/>
<dbReference type="GO" id="GO:0046452">
    <property type="term" value="P:dihydrofolate metabolic process"/>
    <property type="evidence" value="ECO:0007669"/>
    <property type="project" value="TreeGrafter"/>
</dbReference>
<dbReference type="Gene3D" id="3.40.430.10">
    <property type="entry name" value="Dihydrofolate Reductase, subunit A"/>
    <property type="match status" value="1"/>
</dbReference>
<accession>A0A2Z4JN76</accession>
<organism evidence="11 13">
    <name type="scientific">Polynucleobacter paneuropaeus</name>
    <dbReference type="NCBI Taxonomy" id="2527775"/>
    <lineage>
        <taxon>Bacteria</taxon>
        <taxon>Pseudomonadati</taxon>
        <taxon>Pseudomonadota</taxon>
        <taxon>Betaproteobacteria</taxon>
        <taxon>Burkholderiales</taxon>
        <taxon>Burkholderiaceae</taxon>
        <taxon>Polynucleobacter</taxon>
    </lineage>
</organism>